<dbReference type="RefSeq" id="WP_031573161.1">
    <property type="nucleotide sequence ID" value="NZ_FNDZ01000001.1"/>
</dbReference>
<dbReference type="InterPro" id="IPR009060">
    <property type="entry name" value="UBA-like_sf"/>
</dbReference>
<name>A0A1G8GL61_9CLOT</name>
<protein>
    <recommendedName>
        <fullName evidence="3">DUF4342 domain-containing protein</fullName>
    </recommendedName>
</protein>
<sequence>MELQNEMLAKVDEVRKRKKVTYEEAKNALEQSGNDVLEAVIYLENLKDERFDEIRDYKDKTVESIRKTTSEMVDFSYKGQSLEAPLPVAVIGTLLLARKPKILLGAVGALFLLGIDVKVKSDRREIELTKPLRAKFFGMANAFSLSKVSVSRKMDDFTNKIHFKKEDKHEDDFGGYFSSDLY</sequence>
<proteinExistence type="predicted"/>
<evidence type="ECO:0000313" key="2">
    <source>
        <dbReference type="Proteomes" id="UP000183255"/>
    </source>
</evidence>
<dbReference type="AlphaFoldDB" id="A0A1G8GL61"/>
<gene>
    <name evidence="1" type="ORF">SAMN05421804_101299</name>
</gene>
<dbReference type="SUPFAM" id="SSF46934">
    <property type="entry name" value="UBA-like"/>
    <property type="match status" value="1"/>
</dbReference>
<dbReference type="Gene3D" id="1.10.8.10">
    <property type="entry name" value="DNA helicase RuvA subunit, C-terminal domain"/>
    <property type="match status" value="1"/>
</dbReference>
<dbReference type="CDD" id="cd14360">
    <property type="entry name" value="UBA_NAC_like_bac"/>
    <property type="match status" value="1"/>
</dbReference>
<evidence type="ECO:0000313" key="1">
    <source>
        <dbReference type="EMBL" id="SDH95092.1"/>
    </source>
</evidence>
<evidence type="ECO:0008006" key="3">
    <source>
        <dbReference type="Google" id="ProtNLM"/>
    </source>
</evidence>
<dbReference type="Proteomes" id="UP000183255">
    <property type="component" value="Unassembled WGS sequence"/>
</dbReference>
<accession>A0A1G8GL61</accession>
<dbReference type="EMBL" id="FNDZ01000001">
    <property type="protein sequence ID" value="SDH95092.1"/>
    <property type="molecule type" value="Genomic_DNA"/>
</dbReference>
<organism evidence="1 2">
    <name type="scientific">Proteiniclasticum ruminis</name>
    <dbReference type="NCBI Taxonomy" id="398199"/>
    <lineage>
        <taxon>Bacteria</taxon>
        <taxon>Bacillati</taxon>
        <taxon>Bacillota</taxon>
        <taxon>Clostridia</taxon>
        <taxon>Eubacteriales</taxon>
        <taxon>Clostridiaceae</taxon>
        <taxon>Proteiniclasticum</taxon>
    </lineage>
</organism>
<reference evidence="1 2" key="1">
    <citation type="submission" date="2016-10" db="EMBL/GenBank/DDBJ databases">
        <authorList>
            <person name="de Groot N.N."/>
        </authorList>
    </citation>
    <scope>NUCLEOTIDE SEQUENCE [LARGE SCALE GENOMIC DNA]</scope>
    <source>
        <strain evidence="1 2">CGMCC 1.5058</strain>
    </source>
</reference>